<keyword evidence="2" id="KW-0472">Membrane</keyword>
<accession>A0A315ZU65</accession>
<evidence type="ECO:0000256" key="2">
    <source>
        <dbReference type="SAM" id="Phobius"/>
    </source>
</evidence>
<evidence type="ECO:0000259" key="3">
    <source>
        <dbReference type="PROSITE" id="PS50041"/>
    </source>
</evidence>
<proteinExistence type="predicted"/>
<dbReference type="EMBL" id="UHJJ01000008">
    <property type="protein sequence ID" value="SUQ14816.1"/>
    <property type="molecule type" value="Genomic_DNA"/>
</dbReference>
<dbReference type="Proteomes" id="UP000254051">
    <property type="component" value="Unassembled WGS sequence"/>
</dbReference>
<reference evidence="5" key="1">
    <citation type="submission" date="2017-07" db="EMBL/GenBank/DDBJ databases">
        <authorList>
            <person name="Varghese N."/>
            <person name="Submissions S."/>
        </authorList>
    </citation>
    <scope>NUCLEOTIDE SEQUENCE [LARGE SCALE GENOMIC DNA]</scope>
    <source>
        <strain evidence="5">NLAE-zl-C134</strain>
    </source>
</reference>
<evidence type="ECO:0000313" key="4">
    <source>
        <dbReference type="EMBL" id="SUQ14816.1"/>
    </source>
</evidence>
<feature type="domain" description="C-type lectin" evidence="3">
    <location>
        <begin position="121"/>
        <end position="243"/>
    </location>
</feature>
<dbReference type="Gene3D" id="3.10.100.10">
    <property type="entry name" value="Mannose-Binding Protein A, subunit A"/>
    <property type="match status" value="1"/>
</dbReference>
<organism evidence="4 5">
    <name type="scientific">Faecalicatena contorta</name>
    <dbReference type="NCBI Taxonomy" id="39482"/>
    <lineage>
        <taxon>Bacteria</taxon>
        <taxon>Bacillati</taxon>
        <taxon>Bacillota</taxon>
        <taxon>Clostridia</taxon>
        <taxon>Lachnospirales</taxon>
        <taxon>Lachnospiraceae</taxon>
        <taxon>Faecalicatena</taxon>
    </lineage>
</organism>
<evidence type="ECO:0000313" key="5">
    <source>
        <dbReference type="Proteomes" id="UP000254051"/>
    </source>
</evidence>
<dbReference type="SMART" id="SM00034">
    <property type="entry name" value="CLECT"/>
    <property type="match status" value="1"/>
</dbReference>
<dbReference type="SUPFAM" id="SSF56436">
    <property type="entry name" value="C-type lectin-like"/>
    <property type="match status" value="1"/>
</dbReference>
<dbReference type="OrthoDB" id="1958001at2"/>
<dbReference type="Pfam" id="PF00059">
    <property type="entry name" value="Lectin_C"/>
    <property type="match status" value="1"/>
</dbReference>
<protein>
    <submittedName>
        <fullName evidence="4">Lectin C-type domain-containing protein</fullName>
    </submittedName>
</protein>
<feature type="compositionally biased region" description="Polar residues" evidence="1">
    <location>
        <begin position="91"/>
        <end position="111"/>
    </location>
</feature>
<name>A0A315ZU65_9FIRM</name>
<evidence type="ECO:0000256" key="1">
    <source>
        <dbReference type="SAM" id="MobiDB-lite"/>
    </source>
</evidence>
<dbReference type="CDD" id="cd00037">
    <property type="entry name" value="CLECT"/>
    <property type="match status" value="1"/>
</dbReference>
<dbReference type="RefSeq" id="WP_109712047.1">
    <property type="nucleotide sequence ID" value="NZ_QGDS01000008.1"/>
</dbReference>
<dbReference type="InterPro" id="IPR016186">
    <property type="entry name" value="C-type_lectin-like/link_sf"/>
</dbReference>
<sequence>MKGLRHNRKVWIIIIIILVFAVGIGAGIVTGTMLVKKETKSTDKTTSVNESKNAGDKKDDINSGTGDSTKNDTLDGGETNGGDDKKDNSQDDAQNPSQDDSMPDNSGSTYDASIPGDDTGIHRYEYILSDGTWQEAFQDCIDRGGYLVRINSSSEYEYIRKEISKQKMTNIFFHIGGRRDSSSSDYYWVNEDYKLFGEKLNSDDSWCSDEWKKGEPSYKDGSLEELYMDLFFFDGEKRFVWNDIPDNMLAAEPAYSGKLGYICEYEN</sequence>
<keyword evidence="5" id="KW-1185">Reference proteome</keyword>
<dbReference type="InterPro" id="IPR001304">
    <property type="entry name" value="C-type_lectin-like"/>
</dbReference>
<keyword evidence="2" id="KW-0812">Transmembrane</keyword>
<dbReference type="InterPro" id="IPR016187">
    <property type="entry name" value="CTDL_fold"/>
</dbReference>
<dbReference type="AlphaFoldDB" id="A0A315ZU65"/>
<gene>
    <name evidence="4" type="ORF">SAMN05216529_10841</name>
</gene>
<feature type="region of interest" description="Disordered" evidence="1">
    <location>
        <begin position="38"/>
        <end position="116"/>
    </location>
</feature>
<feature type="transmembrane region" description="Helical" evidence="2">
    <location>
        <begin position="12"/>
        <end position="35"/>
    </location>
</feature>
<dbReference type="PROSITE" id="PS50041">
    <property type="entry name" value="C_TYPE_LECTIN_2"/>
    <property type="match status" value="1"/>
</dbReference>
<keyword evidence="2" id="KW-1133">Transmembrane helix</keyword>